<protein>
    <recommendedName>
        <fullName evidence="2">RBR-type E3 ubiquitin transferase</fullName>
        <ecNumber evidence="2">2.3.2.31</ecNumber>
    </recommendedName>
</protein>
<dbReference type="SUPFAM" id="SSF57850">
    <property type="entry name" value="RING/U-box"/>
    <property type="match status" value="1"/>
</dbReference>
<dbReference type="EMBL" id="LSSK01000674">
    <property type="protein sequence ID" value="OMH82390.1"/>
    <property type="molecule type" value="Genomic_DNA"/>
</dbReference>
<dbReference type="GO" id="GO:0061630">
    <property type="term" value="F:ubiquitin protein ligase activity"/>
    <property type="evidence" value="ECO:0007669"/>
    <property type="project" value="UniProtKB-EC"/>
</dbReference>
<keyword evidence="6" id="KW-0863">Zinc-finger</keyword>
<evidence type="ECO:0000256" key="9">
    <source>
        <dbReference type="SAM" id="MobiDB-lite"/>
    </source>
</evidence>
<evidence type="ECO:0000256" key="6">
    <source>
        <dbReference type="ARBA" id="ARBA00022771"/>
    </source>
</evidence>
<dbReference type="Gene3D" id="1.20.120.1750">
    <property type="match status" value="1"/>
</dbReference>
<evidence type="ECO:0000256" key="7">
    <source>
        <dbReference type="ARBA" id="ARBA00022786"/>
    </source>
</evidence>
<proteinExistence type="predicted"/>
<dbReference type="Gene3D" id="3.30.40.10">
    <property type="entry name" value="Zinc/RING finger domain, C3HC4 (zinc finger)"/>
    <property type="match status" value="1"/>
</dbReference>
<dbReference type="Proteomes" id="UP000188320">
    <property type="component" value="Unassembled WGS sequence"/>
</dbReference>
<evidence type="ECO:0000256" key="1">
    <source>
        <dbReference type="ARBA" id="ARBA00001798"/>
    </source>
</evidence>
<evidence type="ECO:0000256" key="2">
    <source>
        <dbReference type="ARBA" id="ARBA00012251"/>
    </source>
</evidence>
<dbReference type="EMBL" id="LSSK01001305">
    <property type="protein sequence ID" value="OMH80112.1"/>
    <property type="molecule type" value="Genomic_DNA"/>
</dbReference>
<evidence type="ECO:0000313" key="12">
    <source>
        <dbReference type="EMBL" id="OMH82390.1"/>
    </source>
</evidence>
<dbReference type="InterPro" id="IPR013083">
    <property type="entry name" value="Znf_RING/FYVE/PHD"/>
</dbReference>
<comment type="catalytic activity">
    <reaction evidence="1">
        <text>[E2 ubiquitin-conjugating enzyme]-S-ubiquitinyl-L-cysteine + [acceptor protein]-L-lysine = [E2 ubiquitin-conjugating enzyme]-L-cysteine + [acceptor protein]-N(6)-ubiquitinyl-L-lysine.</text>
        <dbReference type="EC" id="2.3.2.31"/>
    </reaction>
</comment>
<dbReference type="AlphaFoldDB" id="A0A1R1PGY2"/>
<feature type="region of interest" description="Disordered" evidence="9">
    <location>
        <begin position="1"/>
        <end position="55"/>
    </location>
</feature>
<dbReference type="PANTHER" id="PTHR11685">
    <property type="entry name" value="RBR FAMILY RING FINGER AND IBR DOMAIN-CONTAINING"/>
    <property type="match status" value="1"/>
</dbReference>
<gene>
    <name evidence="12" type="ORF">AX774_g4129</name>
    <name evidence="11" type="ORF">AX774_g6460</name>
</gene>
<evidence type="ECO:0000256" key="8">
    <source>
        <dbReference type="ARBA" id="ARBA00022833"/>
    </source>
</evidence>
<accession>A0A1R1PGY2</accession>
<dbReference type="InterPro" id="IPR002867">
    <property type="entry name" value="IBR_dom"/>
</dbReference>
<keyword evidence="8" id="KW-0862">Zinc</keyword>
<feature type="compositionally biased region" description="Acidic residues" evidence="9">
    <location>
        <begin position="1"/>
        <end position="11"/>
    </location>
</feature>
<dbReference type="Pfam" id="PF01485">
    <property type="entry name" value="IBR"/>
    <property type="match status" value="1"/>
</dbReference>
<reference evidence="11" key="1">
    <citation type="submission" date="2017-01" db="EMBL/GenBank/DDBJ databases">
        <authorList>
            <person name="Mah S.A."/>
            <person name="Swanson W.J."/>
            <person name="Moy G.W."/>
            <person name="Vacquier V.D."/>
        </authorList>
    </citation>
    <scope>NUCLEOTIDE SEQUENCE [LARGE SCALE GENOMIC DNA]</scope>
    <source>
        <strain evidence="11">COL-18-3</strain>
    </source>
</reference>
<name>A0A1R1PGY2_ZANCU</name>
<keyword evidence="3" id="KW-0808">Transferase</keyword>
<organism evidence="11 13">
    <name type="scientific">Zancudomyces culisetae</name>
    <name type="common">Gut fungus</name>
    <name type="synonym">Smittium culisetae</name>
    <dbReference type="NCBI Taxonomy" id="1213189"/>
    <lineage>
        <taxon>Eukaryota</taxon>
        <taxon>Fungi</taxon>
        <taxon>Fungi incertae sedis</taxon>
        <taxon>Zoopagomycota</taxon>
        <taxon>Kickxellomycotina</taxon>
        <taxon>Harpellomycetes</taxon>
        <taxon>Harpellales</taxon>
        <taxon>Legeriomycetaceae</taxon>
        <taxon>Zancudomyces</taxon>
    </lineage>
</organism>
<keyword evidence="4" id="KW-0479">Metal-binding</keyword>
<feature type="domain" description="RING-type" evidence="10">
    <location>
        <begin position="178"/>
        <end position="432"/>
    </location>
</feature>
<dbReference type="GO" id="GO:0016567">
    <property type="term" value="P:protein ubiquitination"/>
    <property type="evidence" value="ECO:0007669"/>
    <property type="project" value="InterPro"/>
</dbReference>
<feature type="compositionally biased region" description="Polar residues" evidence="9">
    <location>
        <begin position="418"/>
        <end position="429"/>
    </location>
</feature>
<evidence type="ECO:0000259" key="10">
    <source>
        <dbReference type="PROSITE" id="PS51873"/>
    </source>
</evidence>
<dbReference type="EC" id="2.3.2.31" evidence="2"/>
<reference evidence="13" key="2">
    <citation type="submission" date="2017-01" db="EMBL/GenBank/DDBJ databases">
        <authorList>
            <person name="Wang Y."/>
            <person name="White M."/>
            <person name="Kvist S."/>
            <person name="Moncalvo J.-M."/>
        </authorList>
    </citation>
    <scope>NUCLEOTIDE SEQUENCE [LARGE SCALE GENOMIC DNA]</scope>
    <source>
        <strain evidence="13">COL-18-3</strain>
    </source>
</reference>
<sequence>MYEDWGSDQEGETSNNMCSDNEMVGSYDNSQEEAQLKRKRKESQQGYTYGKGMEASSSNHELMSDFWVYSNAQVLEKINELVQQTNGILEVGTDVTHLLLKEYGYNQEKLIEASYTSGVLCATNNSQLAVENDLEIASSGEKKRYLDVYYNSRGIFENFVCAIMGEQPPAPENYNSNNSQGGGYSQEGVGGVEPLKVFGTYSCPHYYCKDCYYSYVAHKIRGGEANVIGCMGYKCKSKLAPGAIGFLISSNGNDKDRRELKEKYEKQQVEEYVNSNKHMKFCPAPGCEYAIEWNSSSGGSSSSNRRHIGGVIFSGNGGEEEEECKLPQIAKCKCGFKFCFDCGEPQDHFPVLCTITKRWIQKCKDDSETANYLAAFTKDCPNCMSAIEKNGGYTWGRILQMQQVFGREEKWRRDSQQEQRGTGAISTLLRTVHQPRTKHSADEAAAGKDTAADGAGAKQYGADVD</sequence>
<dbReference type="OrthoDB" id="10009520at2759"/>
<evidence type="ECO:0000256" key="3">
    <source>
        <dbReference type="ARBA" id="ARBA00022679"/>
    </source>
</evidence>
<dbReference type="GO" id="GO:0008270">
    <property type="term" value="F:zinc ion binding"/>
    <property type="evidence" value="ECO:0007669"/>
    <property type="project" value="UniProtKB-KW"/>
</dbReference>
<comment type="caution">
    <text evidence="11">The sequence shown here is derived from an EMBL/GenBank/DDBJ whole genome shotgun (WGS) entry which is preliminary data.</text>
</comment>
<feature type="region of interest" description="Disordered" evidence="9">
    <location>
        <begin position="410"/>
        <end position="465"/>
    </location>
</feature>
<evidence type="ECO:0000313" key="13">
    <source>
        <dbReference type="Proteomes" id="UP000188320"/>
    </source>
</evidence>
<dbReference type="SMART" id="SM00647">
    <property type="entry name" value="IBR"/>
    <property type="match status" value="1"/>
</dbReference>
<dbReference type="PROSITE" id="PS51873">
    <property type="entry name" value="TRIAD"/>
    <property type="match status" value="1"/>
</dbReference>
<keyword evidence="13" id="KW-1185">Reference proteome</keyword>
<keyword evidence="5" id="KW-0677">Repeat</keyword>
<dbReference type="InterPro" id="IPR031127">
    <property type="entry name" value="E3_UB_ligase_RBR"/>
</dbReference>
<evidence type="ECO:0000256" key="5">
    <source>
        <dbReference type="ARBA" id="ARBA00022737"/>
    </source>
</evidence>
<keyword evidence="7" id="KW-0833">Ubl conjugation pathway</keyword>
<evidence type="ECO:0000256" key="4">
    <source>
        <dbReference type="ARBA" id="ARBA00022723"/>
    </source>
</evidence>
<evidence type="ECO:0000313" key="11">
    <source>
        <dbReference type="EMBL" id="OMH80112.1"/>
    </source>
</evidence>
<dbReference type="InterPro" id="IPR044066">
    <property type="entry name" value="TRIAD_supradom"/>
</dbReference>
<feature type="compositionally biased region" description="Low complexity" evidence="9">
    <location>
        <begin position="447"/>
        <end position="457"/>
    </location>
</feature>